<dbReference type="Pfam" id="PF25227">
    <property type="entry name" value="DUF7845"/>
    <property type="match status" value="1"/>
</dbReference>
<evidence type="ECO:0000259" key="1">
    <source>
        <dbReference type="Pfam" id="PF25227"/>
    </source>
</evidence>
<feature type="domain" description="DUF7845" evidence="1">
    <location>
        <begin position="12"/>
        <end position="328"/>
    </location>
</feature>
<accession>A0A830GKT4</accession>
<dbReference type="InterPro" id="IPR057167">
    <property type="entry name" value="DUF7845"/>
</dbReference>
<reference evidence="2" key="2">
    <citation type="submission" date="2020-09" db="EMBL/GenBank/DDBJ databases">
        <authorList>
            <person name="Sun Q."/>
            <person name="Ohkuma M."/>
        </authorList>
    </citation>
    <scope>NUCLEOTIDE SEQUENCE</scope>
    <source>
        <strain evidence="2">JCM 17820</strain>
    </source>
</reference>
<evidence type="ECO:0000313" key="3">
    <source>
        <dbReference type="Proteomes" id="UP000605784"/>
    </source>
</evidence>
<reference evidence="2" key="1">
    <citation type="journal article" date="2014" name="Int. J. Syst. Evol. Microbiol.">
        <title>Complete genome sequence of Corynebacterium casei LMG S-19264T (=DSM 44701T), isolated from a smear-ripened cheese.</title>
        <authorList>
            <consortium name="US DOE Joint Genome Institute (JGI-PGF)"/>
            <person name="Walter F."/>
            <person name="Albersmeier A."/>
            <person name="Kalinowski J."/>
            <person name="Ruckert C."/>
        </authorList>
    </citation>
    <scope>NUCLEOTIDE SEQUENCE</scope>
    <source>
        <strain evidence="2">JCM 17820</strain>
    </source>
</reference>
<organism evidence="2 3">
    <name type="scientific">Haloarcula pellucida</name>
    <dbReference type="NCBI Taxonomy" id="1427151"/>
    <lineage>
        <taxon>Archaea</taxon>
        <taxon>Methanobacteriati</taxon>
        <taxon>Methanobacteriota</taxon>
        <taxon>Stenosarchaea group</taxon>
        <taxon>Halobacteria</taxon>
        <taxon>Halobacteriales</taxon>
        <taxon>Haloarculaceae</taxon>
        <taxon>Haloarcula</taxon>
    </lineage>
</organism>
<dbReference type="Proteomes" id="UP000605784">
    <property type="component" value="Unassembled WGS sequence"/>
</dbReference>
<dbReference type="RefSeq" id="WP_188996288.1">
    <property type="nucleotide sequence ID" value="NZ_BMOU01000002.1"/>
</dbReference>
<proteinExistence type="predicted"/>
<dbReference type="EMBL" id="BMOU01000002">
    <property type="protein sequence ID" value="GGN92197.1"/>
    <property type="molecule type" value="Genomic_DNA"/>
</dbReference>
<sequence length="552" mass="62079">MTGVSTSIEEVIDLQTHRIGANLVFDEGGLSPYWAMVSQYEPDLEDGEETFVFDGTEYEVVRSTHWSGKLEAPPSATFDGAMNEYKLGVYAADDPNDELGADFTFRPGYPEARHIETGELIGGMPTQCPESIRVQVESTNLSKFEVLGLLQSLASHLSIDAGYFVDAHEWSSIYALELYGRILREVATGCIGGKGGVLEHLAQFSNGRGRGEHKWDHEKVKAHYEAVALSPDNWKRLLPEQTLAKRLKAYQPKWVRSEDTGDDPLYHHKIECQYWSDYYPSGESAIQWQGYDSAVAEFRETVVNALHWAGVDFSPESDVWVDDPYFEPGQADDAVDVYPNPMPDLEQQERADALDQLAGPETTEGAWDVLVAMTDGGGRHYQEVAEEAGKSASTVYRAAERFGDIIEVENGMVRFRDGIVRDQIREVAERWQATKDATTDALRRVADRASPFSRRDDGEPWALERWANRHGIVVHSTSDPLEMELKRPVSLQEILKILRSGLDAAEASPLPTDRFESALIDWKGLDGELRRDRRVVVDDRFLGKHNVDRPIW</sequence>
<protein>
    <recommendedName>
        <fullName evidence="1">DUF7845 domain-containing protein</fullName>
    </recommendedName>
</protein>
<comment type="caution">
    <text evidence="2">The sequence shown here is derived from an EMBL/GenBank/DDBJ whole genome shotgun (WGS) entry which is preliminary data.</text>
</comment>
<dbReference type="AlphaFoldDB" id="A0A830GKT4"/>
<gene>
    <name evidence="2" type="ORF">GCM10009030_16200</name>
</gene>
<evidence type="ECO:0000313" key="2">
    <source>
        <dbReference type="EMBL" id="GGN92197.1"/>
    </source>
</evidence>
<name>A0A830GKT4_9EURY</name>
<keyword evidence="3" id="KW-1185">Reference proteome</keyword>